<accession>C6HKF4</accession>
<feature type="region of interest" description="Disordered" evidence="1">
    <location>
        <begin position="94"/>
        <end position="186"/>
    </location>
</feature>
<dbReference type="OrthoDB" id="4188936at2759"/>
<feature type="transmembrane region" description="Helical" evidence="2">
    <location>
        <begin position="48"/>
        <end position="75"/>
    </location>
</feature>
<protein>
    <submittedName>
        <fullName evidence="3">Uncharacterized protein</fullName>
    </submittedName>
</protein>
<dbReference type="VEuPathDB" id="FungiDB:HCDG_06685"/>
<feature type="compositionally biased region" description="Low complexity" evidence="1">
    <location>
        <begin position="166"/>
        <end position="175"/>
    </location>
</feature>
<evidence type="ECO:0000313" key="4">
    <source>
        <dbReference type="Proteomes" id="UP000002624"/>
    </source>
</evidence>
<dbReference type="OMA" id="MMLETRK"/>
<dbReference type="STRING" id="544712.C6HKF4"/>
<gene>
    <name evidence="3" type="ORF">HCDG_06685</name>
</gene>
<sequence>MRASKNFDIQVPATRVYQASPAVLSQHQNHQLSFRPILVHKAMRPSHVIVVILVLIPVFALAVYRLGTHLVIVFYHNVAMNKMMLETREVEEAEAAQAVNPPSNAQPAQPIQPAHAPANGPLANNGPPANAQPDNAAQANNQQPANGNANENGHGNPANGPPGNGQPPIRNPENGNGQGNGQGNGN</sequence>
<keyword evidence="2" id="KW-1133">Transmembrane helix</keyword>
<feature type="compositionally biased region" description="Low complexity" evidence="1">
    <location>
        <begin position="95"/>
        <end position="158"/>
    </location>
</feature>
<evidence type="ECO:0000313" key="3">
    <source>
        <dbReference type="EMBL" id="EER39580.1"/>
    </source>
</evidence>
<feature type="compositionally biased region" description="Gly residues" evidence="1">
    <location>
        <begin position="176"/>
        <end position="186"/>
    </location>
</feature>
<dbReference type="Proteomes" id="UP000002624">
    <property type="component" value="Unassembled WGS sequence"/>
</dbReference>
<evidence type="ECO:0000256" key="1">
    <source>
        <dbReference type="SAM" id="MobiDB-lite"/>
    </source>
</evidence>
<keyword evidence="2" id="KW-0472">Membrane</keyword>
<keyword evidence="2" id="KW-0812">Transmembrane</keyword>
<reference evidence="4" key="1">
    <citation type="submission" date="2009-05" db="EMBL/GenBank/DDBJ databases">
        <title>The genome sequence of Ajellomyces capsulatus strain H143.</title>
        <authorList>
            <person name="Champion M."/>
            <person name="Cuomo C.A."/>
            <person name="Ma L.-J."/>
            <person name="Henn M.R."/>
            <person name="Sil A."/>
            <person name="Goldman B."/>
            <person name="Young S.K."/>
            <person name="Kodira C.D."/>
            <person name="Zeng Q."/>
            <person name="Koehrsen M."/>
            <person name="Alvarado L."/>
            <person name="Berlin A.M."/>
            <person name="Borenstein D."/>
            <person name="Chen Z."/>
            <person name="Engels R."/>
            <person name="Freedman E."/>
            <person name="Gellesch M."/>
            <person name="Goldberg J."/>
            <person name="Griggs A."/>
            <person name="Gujja S."/>
            <person name="Heiman D.I."/>
            <person name="Hepburn T.A."/>
            <person name="Howarth C."/>
            <person name="Jen D."/>
            <person name="Larson L."/>
            <person name="Lewis B."/>
            <person name="Mehta T."/>
            <person name="Park D."/>
            <person name="Pearson M."/>
            <person name="Roberts A."/>
            <person name="Saif S."/>
            <person name="Shea T.D."/>
            <person name="Shenoy N."/>
            <person name="Sisk P."/>
            <person name="Stolte C."/>
            <person name="Sykes S."/>
            <person name="Walk T."/>
            <person name="White J."/>
            <person name="Yandava C."/>
            <person name="Klein B."/>
            <person name="McEwen J.G."/>
            <person name="Puccia R."/>
            <person name="Goldman G.H."/>
            <person name="Felipe M.S."/>
            <person name="Nino-Vega G."/>
            <person name="San-Blas G."/>
            <person name="Taylor J.W."/>
            <person name="Mendoza L."/>
            <person name="Galagan J.E."/>
            <person name="Nusbaum C."/>
            <person name="Birren B.W."/>
        </authorList>
    </citation>
    <scope>NUCLEOTIDE SEQUENCE [LARGE SCALE GENOMIC DNA]</scope>
    <source>
        <strain evidence="4">H143</strain>
    </source>
</reference>
<name>C6HKF4_AJECH</name>
<proteinExistence type="predicted"/>
<dbReference type="HOGENOM" id="CLU_125040_0_0_1"/>
<dbReference type="AlphaFoldDB" id="C6HKF4"/>
<dbReference type="EMBL" id="GG692429">
    <property type="protein sequence ID" value="EER39580.1"/>
    <property type="molecule type" value="Genomic_DNA"/>
</dbReference>
<evidence type="ECO:0000256" key="2">
    <source>
        <dbReference type="SAM" id="Phobius"/>
    </source>
</evidence>
<dbReference type="eggNOG" id="KOG1810">
    <property type="taxonomic scope" value="Eukaryota"/>
</dbReference>
<organism evidence="3 4">
    <name type="scientific">Ajellomyces capsulatus (strain H143)</name>
    <name type="common">Darling's disease fungus</name>
    <name type="synonym">Histoplasma capsulatum</name>
    <dbReference type="NCBI Taxonomy" id="544712"/>
    <lineage>
        <taxon>Eukaryota</taxon>
        <taxon>Fungi</taxon>
        <taxon>Dikarya</taxon>
        <taxon>Ascomycota</taxon>
        <taxon>Pezizomycotina</taxon>
        <taxon>Eurotiomycetes</taxon>
        <taxon>Eurotiomycetidae</taxon>
        <taxon>Onygenales</taxon>
        <taxon>Ajellomycetaceae</taxon>
        <taxon>Histoplasma</taxon>
    </lineage>
</organism>